<reference evidence="2 3" key="1">
    <citation type="submission" date="2021-04" db="EMBL/GenBank/DDBJ databases">
        <title>Whole genome sequence analysis of a thiophenic sulfur metabolizing bacteria.</title>
        <authorList>
            <person name="Akhtar N."/>
            <person name="Akram J."/>
            <person name="Aslam A."/>
        </authorList>
    </citation>
    <scope>NUCLEOTIDE SEQUENCE [LARGE SCALE GENOMIC DNA]</scope>
    <source>
        <strain evidence="2 3">3OW</strain>
    </source>
</reference>
<keyword evidence="1" id="KW-0732">Signal</keyword>
<feature type="signal peptide" evidence="1">
    <location>
        <begin position="1"/>
        <end position="17"/>
    </location>
</feature>
<proteinExistence type="predicted"/>
<keyword evidence="3" id="KW-1185">Reference proteome</keyword>
<evidence type="ECO:0000256" key="1">
    <source>
        <dbReference type="SAM" id="SignalP"/>
    </source>
</evidence>
<evidence type="ECO:0008006" key="4">
    <source>
        <dbReference type="Google" id="ProtNLM"/>
    </source>
</evidence>
<evidence type="ECO:0000313" key="2">
    <source>
        <dbReference type="EMBL" id="MBS4102853.1"/>
    </source>
</evidence>
<feature type="chain" id="PRO_5045599926" description="Serine protease" evidence="1">
    <location>
        <begin position="18"/>
        <end position="258"/>
    </location>
</feature>
<dbReference type="Proteomes" id="UP000676853">
    <property type="component" value="Unassembled WGS sequence"/>
</dbReference>
<gene>
    <name evidence="2" type="ORF">KFZ73_16605</name>
</gene>
<comment type="caution">
    <text evidence="2">The sequence shown here is derived from an EMBL/GenBank/DDBJ whole genome shotgun (WGS) entry which is preliminary data.</text>
</comment>
<dbReference type="EMBL" id="JAGXOE010000043">
    <property type="protein sequence ID" value="MBS4102853.1"/>
    <property type="molecule type" value="Genomic_DNA"/>
</dbReference>
<accession>A0ABS5NF25</accession>
<dbReference type="InterPro" id="IPR043504">
    <property type="entry name" value="Peptidase_S1_PA_chymotrypsin"/>
</dbReference>
<dbReference type="SUPFAM" id="SSF50494">
    <property type="entry name" value="Trypsin-like serine proteases"/>
    <property type="match status" value="1"/>
</dbReference>
<sequence length="258" mass="25780">MLAVAAFAAALSLSACSSTVGGQPVAVPSPSAAQASEADRSWFAIPEAEAAAAPKRSVITQTLPDGATITCTAGPAVAAEAARGHLGYVAAAHCDKGPGTVTVGRESTAPYTGTISGEYGATVTWGASTATPTVVGGRRKVRGVLTREATQKLPYHTAVCVDGAVSGVQCGLLVDADGEGIEAKVDTVPGDSGSPMFLVGERGVVLIGLVEESAEPFTHAAYLAPLLNKLGAVALVDQATAVDTRSNPDYSGSVSTVQ</sequence>
<name>A0ABS5NF25_TSUPA</name>
<evidence type="ECO:0000313" key="3">
    <source>
        <dbReference type="Proteomes" id="UP000676853"/>
    </source>
</evidence>
<protein>
    <recommendedName>
        <fullName evidence="4">Serine protease</fullName>
    </recommendedName>
</protein>
<dbReference type="InterPro" id="IPR009003">
    <property type="entry name" value="Peptidase_S1_PA"/>
</dbReference>
<organism evidence="2 3">
    <name type="scientific">Tsukamurella paurometabola</name>
    <name type="common">Corynebacterium paurometabolum</name>
    <dbReference type="NCBI Taxonomy" id="2061"/>
    <lineage>
        <taxon>Bacteria</taxon>
        <taxon>Bacillati</taxon>
        <taxon>Actinomycetota</taxon>
        <taxon>Actinomycetes</taxon>
        <taxon>Mycobacteriales</taxon>
        <taxon>Tsukamurellaceae</taxon>
        <taxon>Tsukamurella</taxon>
    </lineage>
</organism>
<dbReference type="Gene3D" id="2.40.10.10">
    <property type="entry name" value="Trypsin-like serine proteases"/>
    <property type="match status" value="2"/>
</dbReference>